<feature type="transmembrane region" description="Helical" evidence="11">
    <location>
        <begin position="630"/>
        <end position="655"/>
    </location>
</feature>
<dbReference type="Proteomes" id="UP000218606">
    <property type="component" value="Chromosome"/>
</dbReference>
<dbReference type="InterPro" id="IPR003593">
    <property type="entry name" value="AAA+_ATPase"/>
</dbReference>
<comment type="similarity">
    <text evidence="10">Belongs to the ABC transporter superfamily. Macrolide exporter (TC 3.A.1.122) family.</text>
</comment>
<dbReference type="SUPFAM" id="SSF52540">
    <property type="entry name" value="P-loop containing nucleoside triphosphate hydrolases"/>
    <property type="match status" value="1"/>
</dbReference>
<protein>
    <submittedName>
        <fullName evidence="13">ABC transporter, ATP binding protein</fullName>
    </submittedName>
</protein>
<keyword evidence="7" id="KW-0067">ATP-binding</keyword>
<keyword evidence="4" id="KW-0997">Cell inner membrane</keyword>
<keyword evidence="9 11" id="KW-0472">Membrane</keyword>
<dbReference type="Gene3D" id="3.40.50.300">
    <property type="entry name" value="P-loop containing nucleotide triphosphate hydrolases"/>
    <property type="match status" value="1"/>
</dbReference>
<dbReference type="GO" id="GO:0005886">
    <property type="term" value="C:plasma membrane"/>
    <property type="evidence" value="ECO:0007669"/>
    <property type="project" value="UniProtKB-SubCell"/>
</dbReference>
<reference evidence="13 14" key="1">
    <citation type="journal article" date="2017" name="Front. Microbiol.">
        <title>Phaeobacter piscinae sp. nov., a species of the Roseobacter group and potential aquaculture probiont.</title>
        <authorList>
            <person name="Sonnenschein E.C."/>
            <person name="Phippen C.B.W."/>
            <person name="Nielsen K.F."/>
            <person name="Mateiu R.V."/>
            <person name="Melchiorsen J."/>
            <person name="Gram L."/>
            <person name="Overmann J."/>
            <person name="Freese H.M."/>
        </authorList>
    </citation>
    <scope>NUCLEOTIDE SEQUENCE [LARGE SCALE GENOMIC DNA]</scope>
    <source>
        <strain evidence="13 14">P13</strain>
    </source>
</reference>
<dbReference type="PANTHER" id="PTHR42798:SF6">
    <property type="entry name" value="CELL DIVISION ATP-BINDING PROTEIN FTSE"/>
    <property type="match status" value="1"/>
</dbReference>
<keyword evidence="6" id="KW-0547">Nucleotide-binding</keyword>
<dbReference type="PROSITE" id="PS00211">
    <property type="entry name" value="ABC_TRANSPORTER_1"/>
    <property type="match status" value="1"/>
</dbReference>
<dbReference type="GO" id="GO:0005524">
    <property type="term" value="F:ATP binding"/>
    <property type="evidence" value="ECO:0007669"/>
    <property type="project" value="UniProtKB-KW"/>
</dbReference>
<evidence type="ECO:0000256" key="5">
    <source>
        <dbReference type="ARBA" id="ARBA00022692"/>
    </source>
</evidence>
<dbReference type="Pfam" id="PF02687">
    <property type="entry name" value="FtsX"/>
    <property type="match status" value="1"/>
</dbReference>
<dbReference type="FunFam" id="3.40.50.300:FF:000032">
    <property type="entry name" value="Export ABC transporter ATP-binding protein"/>
    <property type="match status" value="1"/>
</dbReference>
<dbReference type="AlphaFoldDB" id="A0AAN1LBA7"/>
<dbReference type="PANTHER" id="PTHR42798">
    <property type="entry name" value="LIPOPROTEIN-RELEASING SYSTEM ATP-BINDING PROTEIN LOLD"/>
    <property type="match status" value="1"/>
</dbReference>
<gene>
    <name evidence="13" type="ORF">PhaeoP13_02313</name>
</gene>
<evidence type="ECO:0000256" key="3">
    <source>
        <dbReference type="ARBA" id="ARBA00022475"/>
    </source>
</evidence>
<dbReference type="InterPro" id="IPR027417">
    <property type="entry name" value="P-loop_NTPase"/>
</dbReference>
<evidence type="ECO:0000256" key="1">
    <source>
        <dbReference type="ARBA" id="ARBA00004429"/>
    </source>
</evidence>
<dbReference type="GO" id="GO:0016887">
    <property type="term" value="F:ATP hydrolysis activity"/>
    <property type="evidence" value="ECO:0007669"/>
    <property type="project" value="InterPro"/>
</dbReference>
<feature type="transmembrane region" description="Helical" evidence="11">
    <location>
        <begin position="687"/>
        <end position="713"/>
    </location>
</feature>
<feature type="transmembrane region" description="Helical" evidence="11">
    <location>
        <begin position="266"/>
        <end position="285"/>
    </location>
</feature>
<evidence type="ECO:0000256" key="8">
    <source>
        <dbReference type="ARBA" id="ARBA00022989"/>
    </source>
</evidence>
<organism evidence="13 14">
    <name type="scientific">Phaeobacter piscinae</name>
    <dbReference type="NCBI Taxonomy" id="1580596"/>
    <lineage>
        <taxon>Bacteria</taxon>
        <taxon>Pseudomonadati</taxon>
        <taxon>Pseudomonadota</taxon>
        <taxon>Alphaproteobacteria</taxon>
        <taxon>Rhodobacterales</taxon>
        <taxon>Roseobacteraceae</taxon>
        <taxon>Phaeobacter</taxon>
    </lineage>
</organism>
<comment type="subcellular location">
    <subcellularLocation>
        <location evidence="1">Cell inner membrane</location>
        <topology evidence="1">Multi-pass membrane protein</topology>
    </subcellularLocation>
</comment>
<evidence type="ECO:0000256" key="9">
    <source>
        <dbReference type="ARBA" id="ARBA00023136"/>
    </source>
</evidence>
<feature type="domain" description="ABC transporter" evidence="12">
    <location>
        <begin position="2"/>
        <end position="240"/>
    </location>
</feature>
<evidence type="ECO:0000256" key="4">
    <source>
        <dbReference type="ARBA" id="ARBA00022519"/>
    </source>
</evidence>
<dbReference type="PROSITE" id="PS50893">
    <property type="entry name" value="ABC_TRANSPORTER_2"/>
    <property type="match status" value="1"/>
</dbReference>
<dbReference type="GO" id="GO:0022857">
    <property type="term" value="F:transmembrane transporter activity"/>
    <property type="evidence" value="ECO:0007669"/>
    <property type="project" value="UniProtKB-ARBA"/>
</dbReference>
<dbReference type="InterPro" id="IPR003838">
    <property type="entry name" value="ABC3_permease_C"/>
</dbReference>
<dbReference type="InterPro" id="IPR017871">
    <property type="entry name" value="ABC_transporter-like_CS"/>
</dbReference>
<feature type="transmembrane region" description="Helical" evidence="11">
    <location>
        <begin position="725"/>
        <end position="745"/>
    </location>
</feature>
<keyword evidence="2" id="KW-0813">Transport</keyword>
<evidence type="ECO:0000259" key="12">
    <source>
        <dbReference type="PROSITE" id="PS50893"/>
    </source>
</evidence>
<dbReference type="CDD" id="cd03255">
    <property type="entry name" value="ABC_MJ0796_LolCDE_FtsE"/>
    <property type="match status" value="1"/>
</dbReference>
<sequence length="762" mass="81177">MLRLENIVKDYETGEGHFRALNGVNLEFSRGEFVSVVGPSGCGKTTTLNIIGGLDHYSGGDLIIDGKSTKDFAPSDWDAYRCNSVGFVFQNYNLITHLSVQDNVELALVLNGSSKSERATKAAEALKRVGLADQANKKPNLLSGGQQQRVAIARAIVNDPDVILADEPTGALDSKTAVEILDLITEIARDKLVIMVTHSRELAEAYSSRIVEMLDGQISNDTVLRKKAVQASQTTSGMNIGGSAMDHATALKLSFKNIMTKWKRTLAVAAAGSIGICGIALVLSIQNGVSKELDHMQSAMYASMPAISINDGDVIAATDGPGGRRPTRKKRSSDNVVVPFDPASRRVIHQNTLTEEYLAYVQDLDPSLYTDFVISSDLEMNILTQNNGKLAASTSDEAEFTELFDEAQMLTLGRMVHGDFPQDYTEVLLVIDDDGKVNEAALSIMGLDTSASEIDFGAITGSTFVIAHNDDFYTGSAADGFAITNDLSASYDSGLPVKVSGIMQLNDPGNPLSGLAHSFPEGIGYLRTLADHVHQNAKDSAIVTAQRAVDYSVLDGFPLTSNDKRELIRKLGGSNIPGSIRIFAADSASSVAIKDHLNAWPETSENAAEIVYTDKAAAVSIKINTMMGGIAMVLGGFAAISLLVSSAMTSIITYISTMERTKEIGILRSLGARKVDIARVINAETTLVGLAAGVIGVVFAFLVSIIVNLVAWAHFGMGSISSLPLLHAVLLIGLSVFVTVIAGLFPSRIAANKDPVKALQTD</sequence>
<evidence type="ECO:0000256" key="7">
    <source>
        <dbReference type="ARBA" id="ARBA00022840"/>
    </source>
</evidence>
<dbReference type="Pfam" id="PF00005">
    <property type="entry name" value="ABC_tran"/>
    <property type="match status" value="1"/>
</dbReference>
<keyword evidence="3" id="KW-1003">Cell membrane</keyword>
<dbReference type="GO" id="GO:0098796">
    <property type="term" value="C:membrane protein complex"/>
    <property type="evidence" value="ECO:0007669"/>
    <property type="project" value="UniProtKB-ARBA"/>
</dbReference>
<dbReference type="SMART" id="SM00382">
    <property type="entry name" value="AAA"/>
    <property type="match status" value="1"/>
</dbReference>
<dbReference type="InterPro" id="IPR017911">
    <property type="entry name" value="MacB-like_ATP-bd"/>
</dbReference>
<keyword evidence="5 11" id="KW-0812">Transmembrane</keyword>
<evidence type="ECO:0000313" key="14">
    <source>
        <dbReference type="Proteomes" id="UP000218606"/>
    </source>
</evidence>
<proteinExistence type="inferred from homology"/>
<evidence type="ECO:0000313" key="13">
    <source>
        <dbReference type="EMBL" id="ATG44234.1"/>
    </source>
</evidence>
<evidence type="ECO:0000256" key="6">
    <source>
        <dbReference type="ARBA" id="ARBA00022741"/>
    </source>
</evidence>
<dbReference type="EMBL" id="CP010767">
    <property type="protein sequence ID" value="ATG44234.1"/>
    <property type="molecule type" value="Genomic_DNA"/>
</dbReference>
<keyword evidence="8 11" id="KW-1133">Transmembrane helix</keyword>
<dbReference type="InterPro" id="IPR003439">
    <property type="entry name" value="ABC_transporter-like_ATP-bd"/>
</dbReference>
<accession>A0AAN1LBA7</accession>
<evidence type="ECO:0000256" key="2">
    <source>
        <dbReference type="ARBA" id="ARBA00022448"/>
    </source>
</evidence>
<evidence type="ECO:0000256" key="10">
    <source>
        <dbReference type="ARBA" id="ARBA00038388"/>
    </source>
</evidence>
<name>A0AAN1LBA7_9RHOB</name>
<evidence type="ECO:0000256" key="11">
    <source>
        <dbReference type="SAM" id="Phobius"/>
    </source>
</evidence>